<dbReference type="InterPro" id="IPR026579">
    <property type="entry name" value="FtsQ"/>
</dbReference>
<gene>
    <name evidence="9" type="primary">ftsQ</name>
    <name evidence="11" type="ORF">DCR58_00035</name>
</gene>
<evidence type="ECO:0000256" key="2">
    <source>
        <dbReference type="ARBA" id="ARBA00022475"/>
    </source>
</evidence>
<dbReference type="InterPro" id="IPR045335">
    <property type="entry name" value="FtsQ_C_sf"/>
</dbReference>
<dbReference type="Pfam" id="PF08478">
    <property type="entry name" value="POTRA_1"/>
    <property type="match status" value="1"/>
</dbReference>
<comment type="subcellular location">
    <subcellularLocation>
        <location evidence="9">Cell inner membrane</location>
        <topology evidence="9">Single-pass type II membrane protein</topology>
    </subcellularLocation>
    <subcellularLocation>
        <location evidence="1">Membrane</location>
    </subcellularLocation>
    <text evidence="9">Localizes to the division septum.</text>
</comment>
<evidence type="ECO:0000256" key="1">
    <source>
        <dbReference type="ARBA" id="ARBA00004370"/>
    </source>
</evidence>
<dbReference type="GO" id="GO:0090529">
    <property type="term" value="P:cell septum assembly"/>
    <property type="evidence" value="ECO:0007669"/>
    <property type="project" value="InterPro"/>
</dbReference>
<dbReference type="RefSeq" id="WP_006956767.1">
    <property type="nucleotide sequence ID" value="NZ_DAIRLQ010000001.1"/>
</dbReference>
<keyword evidence="5 9" id="KW-0812">Transmembrane</keyword>
<name>A0A348WKT7_9GAMM</name>
<comment type="function">
    <text evidence="9">Essential cell division protein. May link together the upstream cell division proteins, which are predominantly cytoplasmic, with the downstream cell division proteins, which are predominantly periplasmic. May control correct divisome assembly.</text>
</comment>
<dbReference type="InterPro" id="IPR013685">
    <property type="entry name" value="POTRA_FtsQ_type"/>
</dbReference>
<dbReference type="GO" id="GO:0032153">
    <property type="term" value="C:cell division site"/>
    <property type="evidence" value="ECO:0007669"/>
    <property type="project" value="UniProtKB-UniRule"/>
</dbReference>
<protein>
    <recommendedName>
        <fullName evidence="9">Cell division protein FtsQ</fullName>
    </recommendedName>
</protein>
<dbReference type="GO" id="GO:0005886">
    <property type="term" value="C:plasma membrane"/>
    <property type="evidence" value="ECO:0007669"/>
    <property type="project" value="UniProtKB-SubCell"/>
</dbReference>
<feature type="transmembrane region" description="Helical" evidence="9">
    <location>
        <begin position="15"/>
        <end position="37"/>
    </location>
</feature>
<organism evidence="11 12">
    <name type="scientific">Idiomarina baltica</name>
    <dbReference type="NCBI Taxonomy" id="190892"/>
    <lineage>
        <taxon>Bacteria</taxon>
        <taxon>Pseudomonadati</taxon>
        <taxon>Pseudomonadota</taxon>
        <taxon>Gammaproteobacteria</taxon>
        <taxon>Alteromonadales</taxon>
        <taxon>Idiomarinaceae</taxon>
        <taxon>Idiomarina</taxon>
    </lineage>
</organism>
<comment type="similarity">
    <text evidence="9">Belongs to the FtsQ/DivIB family. FtsQ subfamily.</text>
</comment>
<dbReference type="InterPro" id="IPR034746">
    <property type="entry name" value="POTRA"/>
</dbReference>
<accession>A0A348WKT7</accession>
<keyword evidence="3 9" id="KW-0997">Cell inner membrane</keyword>
<dbReference type="PANTHER" id="PTHR35851:SF1">
    <property type="entry name" value="CELL DIVISION PROTEIN FTSQ"/>
    <property type="match status" value="1"/>
</dbReference>
<dbReference type="HAMAP" id="MF_00911">
    <property type="entry name" value="FtsQ_subfam"/>
    <property type="match status" value="1"/>
</dbReference>
<dbReference type="Gene3D" id="3.40.50.11690">
    <property type="entry name" value="Cell division protein FtsQ/DivIB"/>
    <property type="match status" value="1"/>
</dbReference>
<keyword evidence="8 9" id="KW-0131">Cell cycle</keyword>
<comment type="caution">
    <text evidence="11">The sequence shown here is derived from an EMBL/GenBank/DDBJ whole genome shotgun (WGS) entry which is preliminary data.</text>
</comment>
<evidence type="ECO:0000256" key="5">
    <source>
        <dbReference type="ARBA" id="ARBA00022692"/>
    </source>
</evidence>
<evidence type="ECO:0000256" key="6">
    <source>
        <dbReference type="ARBA" id="ARBA00022989"/>
    </source>
</evidence>
<dbReference type="Proteomes" id="UP000262878">
    <property type="component" value="Unassembled WGS sequence"/>
</dbReference>
<dbReference type="PROSITE" id="PS51779">
    <property type="entry name" value="POTRA"/>
    <property type="match status" value="1"/>
</dbReference>
<dbReference type="GO" id="GO:0043093">
    <property type="term" value="P:FtsZ-dependent cytokinesis"/>
    <property type="evidence" value="ECO:0007669"/>
    <property type="project" value="UniProtKB-UniRule"/>
</dbReference>
<proteinExistence type="inferred from homology"/>
<dbReference type="Gene3D" id="3.10.20.310">
    <property type="entry name" value="membrane protein fhac"/>
    <property type="match status" value="1"/>
</dbReference>
<dbReference type="STRING" id="314276.OS145_05205"/>
<evidence type="ECO:0000256" key="3">
    <source>
        <dbReference type="ARBA" id="ARBA00022519"/>
    </source>
</evidence>
<evidence type="ECO:0000313" key="12">
    <source>
        <dbReference type="Proteomes" id="UP000262878"/>
    </source>
</evidence>
<dbReference type="PANTHER" id="PTHR35851">
    <property type="entry name" value="CELL DIVISION PROTEIN FTSQ"/>
    <property type="match status" value="1"/>
</dbReference>
<keyword evidence="2 9" id="KW-1003">Cell membrane</keyword>
<evidence type="ECO:0000259" key="10">
    <source>
        <dbReference type="PROSITE" id="PS51779"/>
    </source>
</evidence>
<comment type="subunit">
    <text evidence="9">Part of a complex composed of FtsB, FtsL and FtsQ.</text>
</comment>
<keyword evidence="7 9" id="KW-0472">Membrane</keyword>
<evidence type="ECO:0000256" key="8">
    <source>
        <dbReference type="ARBA" id="ARBA00023306"/>
    </source>
</evidence>
<dbReference type="AlphaFoldDB" id="A0A348WKT7"/>
<keyword evidence="6 9" id="KW-1133">Transmembrane helix</keyword>
<evidence type="ECO:0000256" key="7">
    <source>
        <dbReference type="ARBA" id="ARBA00023136"/>
    </source>
</evidence>
<dbReference type="Pfam" id="PF03799">
    <property type="entry name" value="FtsQ_DivIB_C"/>
    <property type="match status" value="1"/>
</dbReference>
<dbReference type="InterPro" id="IPR005548">
    <property type="entry name" value="Cell_div_FtsQ/DivIB_C"/>
</dbReference>
<feature type="domain" description="POTRA" evidence="10">
    <location>
        <begin position="46"/>
        <end position="115"/>
    </location>
</feature>
<sequence length="254" mass="28663">MSQHAKLPPLTQWNFWLGVVICVVTIGGFVFGTWYLMDVLEDEQQVPLARFNVQGQLQQTDVAAIREAILAQPLGSFFTADVDQIRARIEALPWVKQASLRKVWPDRLSVHVTEQTPIAHWNGDRLLNAEGDVFSAELDTRKLPQALPQLFGPEREVEQTLTAYRDLQGLLSLNGLSISALRLTDRFSVNVVLTSGIELKLGREATAERIKRFIDLLPKIKSHPNNEKQRIEAVDLRYDTGVAVSWQPKEAEES</sequence>
<dbReference type="EMBL" id="DMUP01000002">
    <property type="protein sequence ID" value="HAR55149.1"/>
    <property type="molecule type" value="Genomic_DNA"/>
</dbReference>
<evidence type="ECO:0000313" key="11">
    <source>
        <dbReference type="EMBL" id="HAR55149.1"/>
    </source>
</evidence>
<reference evidence="11 12" key="1">
    <citation type="journal article" date="2018" name="Nat. Biotechnol.">
        <title>A standardized bacterial taxonomy based on genome phylogeny substantially revises the tree of life.</title>
        <authorList>
            <person name="Parks D.H."/>
            <person name="Chuvochina M."/>
            <person name="Waite D.W."/>
            <person name="Rinke C."/>
            <person name="Skarshewski A."/>
            <person name="Chaumeil P.A."/>
            <person name="Hugenholtz P."/>
        </authorList>
    </citation>
    <scope>NUCLEOTIDE SEQUENCE [LARGE SCALE GENOMIC DNA]</scope>
    <source>
        <strain evidence="11">UBA9360</strain>
    </source>
</reference>
<evidence type="ECO:0000256" key="9">
    <source>
        <dbReference type="HAMAP-Rule" id="MF_00911"/>
    </source>
</evidence>
<keyword evidence="4 9" id="KW-0132">Cell division</keyword>
<evidence type="ECO:0000256" key="4">
    <source>
        <dbReference type="ARBA" id="ARBA00022618"/>
    </source>
</evidence>